<dbReference type="GeneID" id="71994273"/>
<feature type="transmembrane region" description="Helical" evidence="1">
    <location>
        <begin position="31"/>
        <end position="52"/>
    </location>
</feature>
<reference evidence="2" key="2">
    <citation type="journal article" date="2022" name="Microb. Genom.">
        <title>A chromosome-scale genome assembly of the tomato pathogen Cladosporium fulvum reveals a compartmentalized genome architecture and the presence of a dispensable chromosome.</title>
        <authorList>
            <person name="Zaccaron A.Z."/>
            <person name="Chen L.H."/>
            <person name="Samaras A."/>
            <person name="Stergiopoulos I."/>
        </authorList>
    </citation>
    <scope>NUCLEOTIDE SEQUENCE</scope>
    <source>
        <strain evidence="2">Race5_Kim</strain>
    </source>
</reference>
<dbReference type="EMBL" id="CP090175">
    <property type="protein sequence ID" value="UJO25243.1"/>
    <property type="molecule type" value="Genomic_DNA"/>
</dbReference>
<protein>
    <submittedName>
        <fullName evidence="2">Uncharacterized protein</fullName>
    </submittedName>
</protein>
<keyword evidence="3" id="KW-1185">Reference proteome</keyword>
<proteinExistence type="predicted"/>
<keyword evidence="1" id="KW-0812">Transmembrane</keyword>
<keyword evidence="1" id="KW-1133">Transmembrane helix</keyword>
<dbReference type="AlphaFoldDB" id="A0A9Q8PMP3"/>
<keyword evidence="1" id="KW-0472">Membrane</keyword>
<evidence type="ECO:0000256" key="1">
    <source>
        <dbReference type="SAM" id="Phobius"/>
    </source>
</evidence>
<gene>
    <name evidence="2" type="ORF">CLAFUR5_14395</name>
</gene>
<sequence>MSRNRTKDLKSLNTMNCTATKEDGKRSVADWLTSIGVSLTFLGFLGSMSLLFNIGKTIFIFFSLHSRIPAAPREYFAWIIPDFVRGTVTVIHSTPSLAQPGLWSPSQVRFVSIPATVNCASQQSKRISNTTGPLITTERALEDGRIRARNPIRPSALLEPELSPSLLLTAKHADTTIPAKRRLHTHWMHIRKLRLTSRASPESVFSEDEQERYVVDLDLRTKPMLLAMEWPQFLWFVLALGVNTYCPEFEALGSIFESDSQEADLQSALTLASTSTTMGRIIKVSLIDNKLVGELFPKALHYNLQAALAFDNIMVWSEEQTGGRTKGPVQTFCRSLAADKSSMMRHITAIGSTLELKDFKPSQGITGSTVSDCGKDSTLAATWQWLAYTMYLLKFNQPAPVNEDLVEVRERIILELAQLSEADMEARWDRLKRDTDAPASLITSLKDVMLSTTKSSSYVSESIRLSSLWDKMATSCKTLVNQLRPAVDEAVAVDNTKNSVRLHCDEFGDLKAAIDKQISTIKTYDLVEPNDCASPSVEERSKLLERLQRLPVWEKLQHDTSWHNKADWSHLDLEALDRYRRFATICIVIAPWNRRQWPVWRPIKKARRHCSELTEILDDLGKDVVQDRCAWYELIDRLSEGSIQPGAKVFEFGGFEAPDSPVRKLMRGLERSAPDRVVYVR</sequence>
<dbReference type="KEGG" id="ffu:CLAFUR5_14395"/>
<organism evidence="2 3">
    <name type="scientific">Passalora fulva</name>
    <name type="common">Tomato leaf mold</name>
    <name type="synonym">Cladosporium fulvum</name>
    <dbReference type="NCBI Taxonomy" id="5499"/>
    <lineage>
        <taxon>Eukaryota</taxon>
        <taxon>Fungi</taxon>
        <taxon>Dikarya</taxon>
        <taxon>Ascomycota</taxon>
        <taxon>Pezizomycotina</taxon>
        <taxon>Dothideomycetes</taxon>
        <taxon>Dothideomycetidae</taxon>
        <taxon>Mycosphaerellales</taxon>
        <taxon>Mycosphaerellaceae</taxon>
        <taxon>Fulvia</taxon>
    </lineage>
</organism>
<evidence type="ECO:0000313" key="3">
    <source>
        <dbReference type="Proteomes" id="UP000756132"/>
    </source>
</evidence>
<reference evidence="2" key="1">
    <citation type="submission" date="2021-12" db="EMBL/GenBank/DDBJ databases">
        <authorList>
            <person name="Zaccaron A."/>
            <person name="Stergiopoulos I."/>
        </authorList>
    </citation>
    <scope>NUCLEOTIDE SEQUENCE</scope>
    <source>
        <strain evidence="2">Race5_Kim</strain>
    </source>
</reference>
<evidence type="ECO:0000313" key="2">
    <source>
        <dbReference type="EMBL" id="UJO25243.1"/>
    </source>
</evidence>
<name>A0A9Q8PMP3_PASFU</name>
<dbReference type="Proteomes" id="UP000756132">
    <property type="component" value="Chromosome 13"/>
</dbReference>
<accession>A0A9Q8PMP3</accession>
<dbReference type="RefSeq" id="XP_047769609.1">
    <property type="nucleotide sequence ID" value="XM_047913543.1"/>
</dbReference>